<keyword evidence="1" id="KW-0805">Transcription regulation</keyword>
<dbReference type="EMBL" id="SSOB01000014">
    <property type="protein sequence ID" value="THF79122.1"/>
    <property type="molecule type" value="Genomic_DNA"/>
</dbReference>
<evidence type="ECO:0000256" key="2">
    <source>
        <dbReference type="ARBA" id="ARBA00023125"/>
    </source>
</evidence>
<dbReference type="Pfam" id="PF02311">
    <property type="entry name" value="AraC_binding"/>
    <property type="match status" value="1"/>
</dbReference>
<evidence type="ECO:0000256" key="1">
    <source>
        <dbReference type="ARBA" id="ARBA00023015"/>
    </source>
</evidence>
<dbReference type="InterPro" id="IPR018062">
    <property type="entry name" value="HTH_AraC-typ_CS"/>
</dbReference>
<dbReference type="SUPFAM" id="SSF51215">
    <property type="entry name" value="Regulatory protein AraC"/>
    <property type="match status" value="1"/>
</dbReference>
<dbReference type="GO" id="GO:0003700">
    <property type="term" value="F:DNA-binding transcription factor activity"/>
    <property type="evidence" value="ECO:0007669"/>
    <property type="project" value="InterPro"/>
</dbReference>
<dbReference type="SUPFAM" id="SSF46689">
    <property type="entry name" value="Homeodomain-like"/>
    <property type="match status" value="1"/>
</dbReference>
<reference evidence="5 6" key="1">
    <citation type="submission" date="2019-04" db="EMBL/GenBank/DDBJ databases">
        <title>Cohnella sp. nov. isolated from preserved vegetables.</title>
        <authorList>
            <person name="Lin S.-Y."/>
            <person name="Hung M.-H."/>
            <person name="Young C.-C."/>
        </authorList>
    </citation>
    <scope>NUCLEOTIDE SEQUENCE [LARGE SCALE GENOMIC DNA]</scope>
    <source>
        <strain evidence="5 6">CC-MHH1044</strain>
    </source>
</reference>
<organism evidence="5 6">
    <name type="scientific">Cohnella fermenti</name>
    <dbReference type="NCBI Taxonomy" id="2565925"/>
    <lineage>
        <taxon>Bacteria</taxon>
        <taxon>Bacillati</taxon>
        <taxon>Bacillota</taxon>
        <taxon>Bacilli</taxon>
        <taxon>Bacillales</taxon>
        <taxon>Paenibacillaceae</taxon>
        <taxon>Cohnella</taxon>
    </lineage>
</organism>
<feature type="domain" description="HTH araC/xylS-type" evidence="4">
    <location>
        <begin position="160"/>
        <end position="258"/>
    </location>
</feature>
<dbReference type="PROSITE" id="PS01124">
    <property type="entry name" value="HTH_ARAC_FAMILY_2"/>
    <property type="match status" value="1"/>
</dbReference>
<dbReference type="GO" id="GO:0043565">
    <property type="term" value="F:sequence-specific DNA binding"/>
    <property type="evidence" value="ECO:0007669"/>
    <property type="project" value="InterPro"/>
</dbReference>
<dbReference type="InterPro" id="IPR020449">
    <property type="entry name" value="Tscrpt_reg_AraC-type_HTH"/>
</dbReference>
<protein>
    <submittedName>
        <fullName evidence="5">Helix-turn-helix domain-containing protein</fullName>
    </submittedName>
</protein>
<keyword evidence="6" id="KW-1185">Reference proteome</keyword>
<dbReference type="Proteomes" id="UP000310636">
    <property type="component" value="Unassembled WGS sequence"/>
</dbReference>
<proteinExistence type="predicted"/>
<gene>
    <name evidence="5" type="ORF">E6C55_12975</name>
</gene>
<dbReference type="InterPro" id="IPR037923">
    <property type="entry name" value="HTH-like"/>
</dbReference>
<dbReference type="PANTHER" id="PTHR43280">
    <property type="entry name" value="ARAC-FAMILY TRANSCRIPTIONAL REGULATOR"/>
    <property type="match status" value="1"/>
</dbReference>
<dbReference type="AlphaFoldDB" id="A0A4S4BVH5"/>
<dbReference type="PRINTS" id="PR00032">
    <property type="entry name" value="HTHARAC"/>
</dbReference>
<dbReference type="InterPro" id="IPR018060">
    <property type="entry name" value="HTH_AraC"/>
</dbReference>
<dbReference type="PANTHER" id="PTHR43280:SF2">
    <property type="entry name" value="HTH-TYPE TRANSCRIPTIONAL REGULATOR EXSA"/>
    <property type="match status" value="1"/>
</dbReference>
<evidence type="ECO:0000313" key="6">
    <source>
        <dbReference type="Proteomes" id="UP000310636"/>
    </source>
</evidence>
<comment type="caution">
    <text evidence="5">The sequence shown here is derived from an EMBL/GenBank/DDBJ whole genome shotgun (WGS) entry which is preliminary data.</text>
</comment>
<evidence type="ECO:0000256" key="3">
    <source>
        <dbReference type="ARBA" id="ARBA00023163"/>
    </source>
</evidence>
<keyword evidence="3" id="KW-0804">Transcription</keyword>
<name>A0A4S4BVH5_9BACL</name>
<dbReference type="OrthoDB" id="2599717at2"/>
<dbReference type="PROSITE" id="PS00041">
    <property type="entry name" value="HTH_ARAC_FAMILY_1"/>
    <property type="match status" value="1"/>
</dbReference>
<sequence length="261" mass="29762">MLTVVSAGYKRHTQPFQSNGVRSAYLIRLQVEGRCQADVNDVLYELGPGDLLLCLPGDRYRLRVLHRADEAAPVCDYYLNMEADAWLTNWWGPLRHCRKSSIAIDEQLLAIWKAIISEKRRVGDSSPAILDGLSRCLLLGVQRQLREMPDGNRYERNVAYRIQRFIEQHAATSFRLRDAAQAVSLGVSRASDIFRQEVGQSIMDYAIDVRLSMAKDQMTESGLTLGQVAEACGFANYTHFNRQFRARFGLTPSEYRRSLRQ</sequence>
<dbReference type="SMART" id="SM00342">
    <property type="entry name" value="HTH_ARAC"/>
    <property type="match status" value="1"/>
</dbReference>
<accession>A0A4S4BVH5</accession>
<dbReference type="InterPro" id="IPR009057">
    <property type="entry name" value="Homeodomain-like_sf"/>
</dbReference>
<evidence type="ECO:0000259" key="4">
    <source>
        <dbReference type="PROSITE" id="PS01124"/>
    </source>
</evidence>
<evidence type="ECO:0000313" key="5">
    <source>
        <dbReference type="EMBL" id="THF79122.1"/>
    </source>
</evidence>
<dbReference type="Pfam" id="PF12833">
    <property type="entry name" value="HTH_18"/>
    <property type="match status" value="1"/>
</dbReference>
<dbReference type="RefSeq" id="WP_136370228.1">
    <property type="nucleotide sequence ID" value="NZ_SSOB01000014.1"/>
</dbReference>
<keyword evidence="2" id="KW-0238">DNA-binding</keyword>
<dbReference type="InterPro" id="IPR003313">
    <property type="entry name" value="AraC-bd"/>
</dbReference>
<dbReference type="Gene3D" id="1.10.10.60">
    <property type="entry name" value="Homeodomain-like"/>
    <property type="match status" value="1"/>
</dbReference>